<name>A0ABV7P8N7_9PSEU</name>
<protein>
    <recommendedName>
        <fullName evidence="3">Secreted protein</fullName>
    </recommendedName>
</protein>
<evidence type="ECO:0000313" key="2">
    <source>
        <dbReference type="Proteomes" id="UP001595645"/>
    </source>
</evidence>
<organism evidence="1 2">
    <name type="scientific">Amycolatopsis speibonae</name>
    <dbReference type="NCBI Taxonomy" id="1450224"/>
    <lineage>
        <taxon>Bacteria</taxon>
        <taxon>Bacillati</taxon>
        <taxon>Actinomycetota</taxon>
        <taxon>Actinomycetes</taxon>
        <taxon>Pseudonocardiales</taxon>
        <taxon>Pseudonocardiaceae</taxon>
        <taxon>Amycolatopsis</taxon>
    </lineage>
</organism>
<keyword evidence="2" id="KW-1185">Reference proteome</keyword>
<evidence type="ECO:0008006" key="3">
    <source>
        <dbReference type="Google" id="ProtNLM"/>
    </source>
</evidence>
<dbReference type="EMBL" id="JBHRWK010000067">
    <property type="protein sequence ID" value="MFC3454458.1"/>
    <property type="molecule type" value="Genomic_DNA"/>
</dbReference>
<gene>
    <name evidence="1" type="ORF">ACFOSH_33905</name>
</gene>
<sequence>MTTNRAPAPRHRSVYFLLILLVFAFVTPTVPHGHSVLGSSRSAKEDPVAVFATHPLPAFHGGQAVPLADVPSEAETVDLLDAGPVPEQGEPVVVTRAVPQAPARAPPR</sequence>
<accession>A0ABV7P8N7</accession>
<comment type="caution">
    <text evidence="1">The sequence shown here is derived from an EMBL/GenBank/DDBJ whole genome shotgun (WGS) entry which is preliminary data.</text>
</comment>
<dbReference type="Proteomes" id="UP001595645">
    <property type="component" value="Unassembled WGS sequence"/>
</dbReference>
<reference evidence="2" key="1">
    <citation type="journal article" date="2019" name="Int. J. Syst. Evol. Microbiol.">
        <title>The Global Catalogue of Microorganisms (GCM) 10K type strain sequencing project: providing services to taxonomists for standard genome sequencing and annotation.</title>
        <authorList>
            <consortium name="The Broad Institute Genomics Platform"/>
            <consortium name="The Broad Institute Genome Sequencing Center for Infectious Disease"/>
            <person name="Wu L."/>
            <person name="Ma J."/>
        </authorList>
    </citation>
    <scope>NUCLEOTIDE SEQUENCE [LARGE SCALE GENOMIC DNA]</scope>
    <source>
        <strain evidence="2">CGMCC 4.7676</strain>
    </source>
</reference>
<dbReference type="RefSeq" id="WP_378243986.1">
    <property type="nucleotide sequence ID" value="NZ_JBHRWK010000067.1"/>
</dbReference>
<proteinExistence type="predicted"/>
<evidence type="ECO:0000313" key="1">
    <source>
        <dbReference type="EMBL" id="MFC3454458.1"/>
    </source>
</evidence>